<accession>A0A317SPQ0</accession>
<evidence type="ECO:0000313" key="2">
    <source>
        <dbReference type="EMBL" id="PWW75557.1"/>
    </source>
</evidence>
<evidence type="ECO:0000313" key="3">
    <source>
        <dbReference type="Proteomes" id="UP000246991"/>
    </source>
</evidence>
<sequence>MDDIDELLNIHSQPQGSEQPRRTPVIRTSHQRSISRQHPYQRTTAPSLLGQSSHQLPSSLTLTPPTPSIHNTVGNLIIHEPPRHLSPSGQQTLSQNSQPHCELLEKILQNQDRLEKKFDKQQRDLEVLRHFIQPSLEIRQGLRTEKPFGFPTQKTFVDSPNLLSRDVEIFNALKILQGQIQSIHASIQKHDEKLTKDEGEMFCRRGLRTMTPATFTTKKAAVLHNLSEAISEEKSKFKSRLIDSTFRQLPITAFAQHLFTPSMFTGHTEEKITELQAVAAKWRHITSHDFNPNPAKNVWWSKIFRKLSSLFQDVVDNDFMRIHLPILEEDQNLYQPSPEELQSHNGSNLEFPPSEDSDHLQLMEEGHESYSTLLRDEGTDMGQLEDQTDDIFSDLG</sequence>
<feature type="region of interest" description="Disordered" evidence="1">
    <location>
        <begin position="1"/>
        <end position="40"/>
    </location>
</feature>
<dbReference type="Proteomes" id="UP000246991">
    <property type="component" value="Unassembled WGS sequence"/>
</dbReference>
<name>A0A317SPQ0_9PEZI</name>
<proteinExistence type="predicted"/>
<feature type="compositionally biased region" description="Acidic residues" evidence="1">
    <location>
        <begin position="386"/>
        <end position="396"/>
    </location>
</feature>
<protein>
    <submittedName>
        <fullName evidence="2">Uncharacterized protein</fullName>
    </submittedName>
</protein>
<evidence type="ECO:0000256" key="1">
    <source>
        <dbReference type="SAM" id="MobiDB-lite"/>
    </source>
</evidence>
<organism evidence="2 3">
    <name type="scientific">Tuber magnatum</name>
    <name type="common">white Piedmont truffle</name>
    <dbReference type="NCBI Taxonomy" id="42249"/>
    <lineage>
        <taxon>Eukaryota</taxon>
        <taxon>Fungi</taxon>
        <taxon>Dikarya</taxon>
        <taxon>Ascomycota</taxon>
        <taxon>Pezizomycotina</taxon>
        <taxon>Pezizomycetes</taxon>
        <taxon>Pezizales</taxon>
        <taxon>Tuberaceae</taxon>
        <taxon>Tuber</taxon>
    </lineage>
</organism>
<gene>
    <name evidence="2" type="ORF">C7212DRAFT_364656</name>
</gene>
<dbReference type="EMBL" id="PYWC01000044">
    <property type="protein sequence ID" value="PWW75557.1"/>
    <property type="molecule type" value="Genomic_DNA"/>
</dbReference>
<dbReference type="AlphaFoldDB" id="A0A317SPQ0"/>
<comment type="caution">
    <text evidence="2">The sequence shown here is derived from an EMBL/GenBank/DDBJ whole genome shotgun (WGS) entry which is preliminary data.</text>
</comment>
<keyword evidence="3" id="KW-1185">Reference proteome</keyword>
<reference evidence="2 3" key="1">
    <citation type="submission" date="2018-03" db="EMBL/GenBank/DDBJ databases">
        <title>Genomes of Pezizomycetes fungi and the evolution of truffles.</title>
        <authorList>
            <person name="Murat C."/>
            <person name="Payen T."/>
            <person name="Noel B."/>
            <person name="Kuo A."/>
            <person name="Martin F.M."/>
        </authorList>
    </citation>
    <scope>NUCLEOTIDE SEQUENCE [LARGE SCALE GENOMIC DNA]</scope>
    <source>
        <strain evidence="2">091103-1</strain>
    </source>
</reference>
<dbReference type="OrthoDB" id="5504382at2759"/>
<feature type="compositionally biased region" description="Basic and acidic residues" evidence="1">
    <location>
        <begin position="356"/>
        <end position="378"/>
    </location>
</feature>
<feature type="region of interest" description="Disordered" evidence="1">
    <location>
        <begin position="336"/>
        <end position="396"/>
    </location>
</feature>
<feature type="region of interest" description="Disordered" evidence="1">
    <location>
        <begin position="48"/>
        <end position="67"/>
    </location>
</feature>